<accession>A0ABU8M041</accession>
<keyword evidence="3" id="KW-1185">Reference proteome</keyword>
<dbReference type="PANTHER" id="PTHR38011">
    <property type="entry name" value="DIHYDROFOLATE REDUCTASE FAMILY PROTEIN (AFU_ORTHOLOGUE AFUA_8G06820)"/>
    <property type="match status" value="1"/>
</dbReference>
<dbReference type="InterPro" id="IPR024072">
    <property type="entry name" value="DHFR-like_dom_sf"/>
</dbReference>
<comment type="caution">
    <text evidence="2">The sequence shown here is derived from an EMBL/GenBank/DDBJ whole genome shotgun (WGS) entry which is preliminary data.</text>
</comment>
<evidence type="ECO:0000313" key="3">
    <source>
        <dbReference type="Proteomes" id="UP001369736"/>
    </source>
</evidence>
<dbReference type="PANTHER" id="PTHR38011:SF12">
    <property type="entry name" value="BIFUNCTIONAL DEAMINASE-REDUCTASE DOMAIN PROTEIN"/>
    <property type="match status" value="1"/>
</dbReference>
<dbReference type="InterPro" id="IPR050765">
    <property type="entry name" value="Riboflavin_Biosynth_HTPR"/>
</dbReference>
<name>A0ABU8M041_9PSEU</name>
<gene>
    <name evidence="2" type="ORF">WCD58_03350</name>
</gene>
<proteinExistence type="predicted"/>
<feature type="domain" description="Bacterial bifunctional deaminase-reductase C-terminal" evidence="1">
    <location>
        <begin position="4"/>
        <end position="180"/>
    </location>
</feature>
<dbReference type="RefSeq" id="WP_337699466.1">
    <property type="nucleotide sequence ID" value="NZ_JBBEGM010000001.1"/>
</dbReference>
<protein>
    <submittedName>
        <fullName evidence="2">Dihydrofolate reductase family protein</fullName>
    </submittedName>
</protein>
<dbReference type="Gene3D" id="3.40.430.10">
    <property type="entry name" value="Dihydrofolate Reductase, subunit A"/>
    <property type="match status" value="1"/>
</dbReference>
<sequence>MGSIVLYMWMSLDGFVTGPDDGPGQGLGVGGERLHDFLTFDGPDHPGAAHTRDEVGAAVMAEAMATGAVLTGRRTFDLTDGWGGDHHDGVPIIVLTRSPRPASGHVRYVADVHEAAAAARAAAGDRNVLFHGAAAAQALLRAGELDEIALQIVPVLLGQGRRLFDEMPPEHVELDLVRSADGPGMVHLRYRVRRAVDSGGGSATS</sequence>
<reference evidence="2 3" key="1">
    <citation type="submission" date="2024-03" db="EMBL/GenBank/DDBJ databases">
        <title>Actinomycetospora sp. OC33-EN07, a novel actinomycete isolated from wild orchid (Aerides multiflora).</title>
        <authorList>
            <person name="Suriyachadkun C."/>
        </authorList>
    </citation>
    <scope>NUCLEOTIDE SEQUENCE [LARGE SCALE GENOMIC DNA]</scope>
    <source>
        <strain evidence="2 3">OC33-EN07</strain>
    </source>
</reference>
<dbReference type="EMBL" id="JBBEGM010000001">
    <property type="protein sequence ID" value="MEJ2860174.1"/>
    <property type="molecule type" value="Genomic_DNA"/>
</dbReference>
<dbReference type="Proteomes" id="UP001369736">
    <property type="component" value="Unassembled WGS sequence"/>
</dbReference>
<organism evidence="2 3">
    <name type="scientific">Actinomycetospora flava</name>
    <dbReference type="NCBI Taxonomy" id="3129232"/>
    <lineage>
        <taxon>Bacteria</taxon>
        <taxon>Bacillati</taxon>
        <taxon>Actinomycetota</taxon>
        <taxon>Actinomycetes</taxon>
        <taxon>Pseudonocardiales</taxon>
        <taxon>Pseudonocardiaceae</taxon>
        <taxon>Actinomycetospora</taxon>
    </lineage>
</organism>
<dbReference type="Pfam" id="PF01872">
    <property type="entry name" value="RibD_C"/>
    <property type="match status" value="1"/>
</dbReference>
<dbReference type="InterPro" id="IPR002734">
    <property type="entry name" value="RibDG_C"/>
</dbReference>
<dbReference type="SUPFAM" id="SSF53597">
    <property type="entry name" value="Dihydrofolate reductase-like"/>
    <property type="match status" value="1"/>
</dbReference>
<evidence type="ECO:0000313" key="2">
    <source>
        <dbReference type="EMBL" id="MEJ2860174.1"/>
    </source>
</evidence>
<evidence type="ECO:0000259" key="1">
    <source>
        <dbReference type="Pfam" id="PF01872"/>
    </source>
</evidence>